<keyword evidence="2" id="KW-1185">Reference proteome</keyword>
<protein>
    <recommendedName>
        <fullName evidence="3">Glycosyl transferase</fullName>
    </recommendedName>
</protein>
<dbReference type="Proteomes" id="UP000467164">
    <property type="component" value="Chromosome"/>
</dbReference>
<gene>
    <name evidence="1" type="ORF">MSHO_38310</name>
</gene>
<dbReference type="KEGG" id="msho:MSHO_38310"/>
<reference evidence="1 2" key="1">
    <citation type="journal article" date="2019" name="Emerg. Microbes Infect.">
        <title>Comprehensive subspecies identification of 175 nontuberculous mycobacteria species based on 7547 genomic profiles.</title>
        <authorList>
            <person name="Matsumoto Y."/>
            <person name="Kinjo T."/>
            <person name="Motooka D."/>
            <person name="Nabeya D."/>
            <person name="Jung N."/>
            <person name="Uechi K."/>
            <person name="Horii T."/>
            <person name="Iida T."/>
            <person name="Fujita J."/>
            <person name="Nakamura S."/>
        </authorList>
    </citation>
    <scope>NUCLEOTIDE SEQUENCE [LARGE SCALE GENOMIC DNA]</scope>
    <source>
        <strain evidence="1 2">JCM 12657</strain>
    </source>
</reference>
<evidence type="ECO:0000313" key="1">
    <source>
        <dbReference type="EMBL" id="BBX58486.1"/>
    </source>
</evidence>
<organism evidence="1 2">
    <name type="scientific">Mycobacterium shottsii</name>
    <dbReference type="NCBI Taxonomy" id="133549"/>
    <lineage>
        <taxon>Bacteria</taxon>
        <taxon>Bacillati</taxon>
        <taxon>Actinomycetota</taxon>
        <taxon>Actinomycetes</taxon>
        <taxon>Mycobacteriales</taxon>
        <taxon>Mycobacteriaceae</taxon>
        <taxon>Mycobacterium</taxon>
        <taxon>Mycobacterium ulcerans group</taxon>
    </lineage>
</organism>
<evidence type="ECO:0008006" key="3">
    <source>
        <dbReference type="Google" id="ProtNLM"/>
    </source>
</evidence>
<accession>A0A7I7LEL6</accession>
<dbReference type="AlphaFoldDB" id="A0A7I7LEL6"/>
<sequence>MDDTGGWSDEPALEDAWGRCLWGLGTAVGHSNVAWTRESAIVQFERAARARSRRPRAMAYAALGAAELLAFNPEHQAALALLTDFAATLSAPSNDPVWPWPEPRLTYVNAVLPEAMIAAGAVLADATLRRNGLDLLAWLVAFESADGHLSPTPVGGRGADDARPGFDQQPLEVSTLADACARAAAVDTNPIWFAGVRAAAAWFKGDNDLREPMWDPDTGGGYDELHADGVSRNQGATSTLALISTLQHARHLALCNDFGPGGSRQI</sequence>
<proteinExistence type="predicted"/>
<dbReference type="EMBL" id="AP022572">
    <property type="protein sequence ID" value="BBX58486.1"/>
    <property type="molecule type" value="Genomic_DNA"/>
</dbReference>
<name>A0A7I7LEL6_9MYCO</name>
<evidence type="ECO:0000313" key="2">
    <source>
        <dbReference type="Proteomes" id="UP000467164"/>
    </source>
</evidence>